<accession>A0ABM9D5E6</accession>
<evidence type="ECO:0000256" key="1">
    <source>
        <dbReference type="ARBA" id="ARBA00022603"/>
    </source>
</evidence>
<dbReference type="PANTHER" id="PTHR13370">
    <property type="entry name" value="RNA METHYLASE-RELATED"/>
    <property type="match status" value="1"/>
</dbReference>
<dbReference type="SUPFAM" id="SSF53335">
    <property type="entry name" value="S-adenosyl-L-methionine-dependent methyltransferases"/>
    <property type="match status" value="1"/>
</dbReference>
<dbReference type="InterPro" id="IPR001091">
    <property type="entry name" value="RM_Methyltransferase"/>
</dbReference>
<protein>
    <recommendedName>
        <fullName evidence="4">Methyltransferase</fullName>
        <ecNumber evidence="4">2.1.1.-</ecNumber>
    </recommendedName>
</protein>
<name>A0ABM9D5E6_9LACO</name>
<dbReference type="PANTHER" id="PTHR13370:SF3">
    <property type="entry name" value="TRNA (GUANINE(10)-N2)-METHYLTRANSFERASE HOMOLOG"/>
    <property type="match status" value="1"/>
</dbReference>
<evidence type="ECO:0000259" key="5">
    <source>
        <dbReference type="Pfam" id="PF01555"/>
    </source>
</evidence>
<evidence type="ECO:0000313" key="7">
    <source>
        <dbReference type="Proteomes" id="UP000838102"/>
    </source>
</evidence>
<gene>
    <name evidence="6" type="primary">dpnA</name>
    <name evidence="6" type="ORF">LMG032447_01423</name>
</gene>
<keyword evidence="3" id="KW-0680">Restriction system</keyword>
<keyword evidence="2 6" id="KW-0808">Transferase</keyword>
<dbReference type="Gene3D" id="3.40.50.150">
    <property type="entry name" value="Vaccinia Virus protein VP39"/>
    <property type="match status" value="1"/>
</dbReference>
<sequence length="261" mass="29710">MEKNKNYSLVYEDADSQLVLGDSLKILSLIPDNKIDVIIADLPYFLSNGGFSNSGGKVVSVNKGNWDKTDDPEKFYSTFLEEAYRILKKDGTIWVFGTMHNIYTLGYLLNKGNWKILNNITWQKSNPAPNLSRRMFTHSTETAIWAKKKHGYQTFNYDLMRSINNNKQMKDVWITSNTSRSEKMFGKHPTQKPIALIQRIIVASSQQGDLILDPFVGSGTTMVASKLLKRQSIGIDIESQYIEIAKKRITNLDKVYVGKII</sequence>
<dbReference type="Pfam" id="PF01555">
    <property type="entry name" value="N6_N4_Mtase"/>
    <property type="match status" value="1"/>
</dbReference>
<evidence type="ECO:0000256" key="3">
    <source>
        <dbReference type="ARBA" id="ARBA00022747"/>
    </source>
</evidence>
<dbReference type="InterPro" id="IPR029063">
    <property type="entry name" value="SAM-dependent_MTases_sf"/>
</dbReference>
<dbReference type="EMBL" id="CAKOEU010000008">
    <property type="protein sequence ID" value="CAH1857024.1"/>
    <property type="molecule type" value="Genomic_DNA"/>
</dbReference>
<dbReference type="RefSeq" id="WP_371831397.1">
    <property type="nucleotide sequence ID" value="NZ_CAKOET010000006.1"/>
</dbReference>
<evidence type="ECO:0000256" key="2">
    <source>
        <dbReference type="ARBA" id="ARBA00022679"/>
    </source>
</evidence>
<comment type="similarity">
    <text evidence="4">Belongs to the N(4)/N(6)-methyltransferase family.</text>
</comment>
<organism evidence="6 7">
    <name type="scientific">Convivina praedatoris</name>
    <dbReference type="NCBI Taxonomy" id="2880963"/>
    <lineage>
        <taxon>Bacteria</taxon>
        <taxon>Bacillati</taxon>
        <taxon>Bacillota</taxon>
        <taxon>Bacilli</taxon>
        <taxon>Lactobacillales</taxon>
        <taxon>Lactobacillaceae</taxon>
        <taxon>Convivina</taxon>
    </lineage>
</organism>
<keyword evidence="1 6" id="KW-0489">Methyltransferase</keyword>
<reference evidence="6" key="1">
    <citation type="submission" date="2022-03" db="EMBL/GenBank/DDBJ databases">
        <authorList>
            <person name="Hettiarachchi G."/>
        </authorList>
    </citation>
    <scope>NUCLEOTIDE SEQUENCE</scope>
    <source>
        <strain evidence="6">LMG 32447</strain>
    </source>
</reference>
<dbReference type="PRINTS" id="PR00508">
    <property type="entry name" value="S21N4MTFRASE"/>
</dbReference>
<dbReference type="GO" id="GO:0009007">
    <property type="term" value="F:site-specific DNA-methyltransferase (adenine-specific) activity"/>
    <property type="evidence" value="ECO:0007669"/>
    <property type="project" value="UniProtKB-EC"/>
</dbReference>
<dbReference type="EC" id="2.1.1.-" evidence="4"/>
<evidence type="ECO:0000313" key="6">
    <source>
        <dbReference type="EMBL" id="CAH1857024.1"/>
    </source>
</evidence>
<keyword evidence="7" id="KW-1185">Reference proteome</keyword>
<proteinExistence type="inferred from homology"/>
<feature type="domain" description="DNA methylase N-4/N-6" evidence="5">
    <location>
        <begin position="35"/>
        <end position="247"/>
    </location>
</feature>
<dbReference type="GO" id="GO:0032259">
    <property type="term" value="P:methylation"/>
    <property type="evidence" value="ECO:0007669"/>
    <property type="project" value="UniProtKB-KW"/>
</dbReference>
<evidence type="ECO:0000256" key="4">
    <source>
        <dbReference type="RuleBase" id="RU362026"/>
    </source>
</evidence>
<dbReference type="Proteomes" id="UP000838102">
    <property type="component" value="Unassembled WGS sequence"/>
</dbReference>
<comment type="caution">
    <text evidence="6">The sequence shown here is derived from an EMBL/GenBank/DDBJ whole genome shotgun (WGS) entry which is preliminary data.</text>
</comment>
<dbReference type="InterPro" id="IPR002941">
    <property type="entry name" value="DNA_methylase_N4/N6"/>
</dbReference>